<keyword evidence="2" id="KW-1185">Reference proteome</keyword>
<dbReference type="Proteomes" id="UP000631114">
    <property type="component" value="Unassembled WGS sequence"/>
</dbReference>
<comment type="caution">
    <text evidence="1">The sequence shown here is derived from an EMBL/GenBank/DDBJ whole genome shotgun (WGS) entry which is preliminary data.</text>
</comment>
<dbReference type="OrthoDB" id="1113909at2759"/>
<gene>
    <name evidence="1" type="ORF">IFM89_012760</name>
</gene>
<evidence type="ECO:0000313" key="2">
    <source>
        <dbReference type="Proteomes" id="UP000631114"/>
    </source>
</evidence>
<reference evidence="1 2" key="1">
    <citation type="submission" date="2020-10" db="EMBL/GenBank/DDBJ databases">
        <title>The Coptis chinensis genome and diversification of protoberbering-type alkaloids.</title>
        <authorList>
            <person name="Wang B."/>
            <person name="Shu S."/>
            <person name="Song C."/>
            <person name="Liu Y."/>
        </authorList>
    </citation>
    <scope>NUCLEOTIDE SEQUENCE [LARGE SCALE GENOMIC DNA]</scope>
    <source>
        <strain evidence="1">HL-2020</strain>
        <tissue evidence="1">Leaf</tissue>
    </source>
</reference>
<dbReference type="SUPFAM" id="SSF56219">
    <property type="entry name" value="DNase I-like"/>
    <property type="match status" value="1"/>
</dbReference>
<dbReference type="AlphaFoldDB" id="A0A835HE11"/>
<sequence>MIKAEDMSKNFLQSLGLNTSFLCNSRHLQIPNLWLFWKVSLTTPTIFHCSPQQLTVEVEGTLITIVHAHCIYVQRRHLWAELQIISSSNLPWMVMGDFNAYLSYGDKKGGNRPSSAAMNDFREYQLLSSDGSTVSRISPYLVE</sequence>
<name>A0A835HE11_9MAGN</name>
<evidence type="ECO:0008006" key="3">
    <source>
        <dbReference type="Google" id="ProtNLM"/>
    </source>
</evidence>
<dbReference type="InterPro" id="IPR036691">
    <property type="entry name" value="Endo/exonu/phosph_ase_sf"/>
</dbReference>
<dbReference type="EMBL" id="JADFTS010000007">
    <property type="protein sequence ID" value="KAF9596637.1"/>
    <property type="molecule type" value="Genomic_DNA"/>
</dbReference>
<dbReference type="Gene3D" id="3.60.10.10">
    <property type="entry name" value="Endonuclease/exonuclease/phosphatase"/>
    <property type="match status" value="1"/>
</dbReference>
<proteinExistence type="predicted"/>
<accession>A0A835HE11</accession>
<protein>
    <recommendedName>
        <fullName evidence="3">Endonuclease/exonuclease/phosphatase domain-containing protein</fullName>
    </recommendedName>
</protein>
<evidence type="ECO:0000313" key="1">
    <source>
        <dbReference type="EMBL" id="KAF9596637.1"/>
    </source>
</evidence>
<organism evidence="1 2">
    <name type="scientific">Coptis chinensis</name>
    <dbReference type="NCBI Taxonomy" id="261450"/>
    <lineage>
        <taxon>Eukaryota</taxon>
        <taxon>Viridiplantae</taxon>
        <taxon>Streptophyta</taxon>
        <taxon>Embryophyta</taxon>
        <taxon>Tracheophyta</taxon>
        <taxon>Spermatophyta</taxon>
        <taxon>Magnoliopsida</taxon>
        <taxon>Ranunculales</taxon>
        <taxon>Ranunculaceae</taxon>
        <taxon>Coptidoideae</taxon>
        <taxon>Coptis</taxon>
    </lineage>
</organism>